<gene>
    <name evidence="2" type="ORF">F511_42805</name>
</gene>
<evidence type="ECO:0000256" key="1">
    <source>
        <dbReference type="SAM" id="MobiDB-lite"/>
    </source>
</evidence>
<protein>
    <submittedName>
        <fullName evidence="2">Uncharacterized protein</fullName>
    </submittedName>
</protein>
<accession>A0A2Z7D083</accession>
<dbReference type="EMBL" id="KQ990763">
    <property type="protein sequence ID" value="KZV52753.1"/>
    <property type="molecule type" value="Genomic_DNA"/>
</dbReference>
<proteinExistence type="predicted"/>
<organism evidence="2 3">
    <name type="scientific">Dorcoceras hygrometricum</name>
    <dbReference type="NCBI Taxonomy" id="472368"/>
    <lineage>
        <taxon>Eukaryota</taxon>
        <taxon>Viridiplantae</taxon>
        <taxon>Streptophyta</taxon>
        <taxon>Embryophyta</taxon>
        <taxon>Tracheophyta</taxon>
        <taxon>Spermatophyta</taxon>
        <taxon>Magnoliopsida</taxon>
        <taxon>eudicotyledons</taxon>
        <taxon>Gunneridae</taxon>
        <taxon>Pentapetalae</taxon>
        <taxon>asterids</taxon>
        <taxon>lamiids</taxon>
        <taxon>Lamiales</taxon>
        <taxon>Gesneriaceae</taxon>
        <taxon>Didymocarpoideae</taxon>
        <taxon>Trichosporeae</taxon>
        <taxon>Loxocarpinae</taxon>
        <taxon>Dorcoceras</taxon>
    </lineage>
</organism>
<name>A0A2Z7D083_9LAMI</name>
<keyword evidence="3" id="KW-1185">Reference proteome</keyword>
<reference evidence="2 3" key="1">
    <citation type="journal article" date="2015" name="Proc. Natl. Acad. Sci. U.S.A.">
        <title>The resurrection genome of Boea hygrometrica: A blueprint for survival of dehydration.</title>
        <authorList>
            <person name="Xiao L."/>
            <person name="Yang G."/>
            <person name="Zhang L."/>
            <person name="Yang X."/>
            <person name="Zhao S."/>
            <person name="Ji Z."/>
            <person name="Zhou Q."/>
            <person name="Hu M."/>
            <person name="Wang Y."/>
            <person name="Chen M."/>
            <person name="Xu Y."/>
            <person name="Jin H."/>
            <person name="Xiao X."/>
            <person name="Hu G."/>
            <person name="Bao F."/>
            <person name="Hu Y."/>
            <person name="Wan P."/>
            <person name="Li L."/>
            <person name="Deng X."/>
            <person name="Kuang T."/>
            <person name="Xiang C."/>
            <person name="Zhu J.K."/>
            <person name="Oliver M.J."/>
            <person name="He Y."/>
        </authorList>
    </citation>
    <scope>NUCLEOTIDE SEQUENCE [LARGE SCALE GENOMIC DNA]</scope>
    <source>
        <strain evidence="3">cv. XS01</strain>
    </source>
</reference>
<dbReference type="Proteomes" id="UP000250235">
    <property type="component" value="Unassembled WGS sequence"/>
</dbReference>
<feature type="region of interest" description="Disordered" evidence="1">
    <location>
        <begin position="73"/>
        <end position="108"/>
    </location>
</feature>
<evidence type="ECO:0000313" key="2">
    <source>
        <dbReference type="EMBL" id="KZV52753.1"/>
    </source>
</evidence>
<sequence>MNHLVLRILEGEYAEVRLDYWQLRMQLGLPLLLPEPYALGDEAGCVGRPIKTARTYPHHSIVKGTSPFIFTSFEEQQAPTNKDEHPAQSSKTPVEQPGPSLRLEEQRDDPVQIEIDTVDFYKFVAIAAQVLRTL</sequence>
<evidence type="ECO:0000313" key="3">
    <source>
        <dbReference type="Proteomes" id="UP000250235"/>
    </source>
</evidence>
<dbReference type="AlphaFoldDB" id="A0A2Z7D083"/>